<keyword evidence="2" id="KW-1185">Reference proteome</keyword>
<dbReference type="InterPro" id="IPR004449">
    <property type="entry name" value="SixA"/>
</dbReference>
<evidence type="ECO:0000313" key="2">
    <source>
        <dbReference type="Proteomes" id="UP000192511"/>
    </source>
</evidence>
<comment type="caution">
    <text evidence="1">The sequence shown here is derived from an EMBL/GenBank/DDBJ whole genome shotgun (WGS) entry which is preliminary data.</text>
</comment>
<proteinExistence type="predicted"/>
<dbReference type="AlphaFoldDB" id="A0AAX0WQX4"/>
<dbReference type="CDD" id="cd07067">
    <property type="entry name" value="HP_PGM_like"/>
    <property type="match status" value="1"/>
</dbReference>
<dbReference type="RefSeq" id="WP_019233887.1">
    <property type="nucleotide sequence ID" value="NZ_CAAAHR010000030.1"/>
</dbReference>
<dbReference type="NCBIfam" id="TIGR00249">
    <property type="entry name" value="sixA"/>
    <property type="match status" value="1"/>
</dbReference>
<dbReference type="SUPFAM" id="SSF53254">
    <property type="entry name" value="Phosphoglycerate mutase-like"/>
    <property type="match status" value="1"/>
</dbReference>
<dbReference type="GO" id="GO:0005737">
    <property type="term" value="C:cytoplasm"/>
    <property type="evidence" value="ECO:0007669"/>
    <property type="project" value="InterPro"/>
</dbReference>
<dbReference type="Proteomes" id="UP000192511">
    <property type="component" value="Unassembled WGS sequence"/>
</dbReference>
<dbReference type="GeneID" id="98066590"/>
<dbReference type="GO" id="GO:0101006">
    <property type="term" value="F:protein histidine phosphatase activity"/>
    <property type="evidence" value="ECO:0007669"/>
    <property type="project" value="InterPro"/>
</dbReference>
<sequence length="150" mass="16887">MKIYLVQHGENLGKEIDPQQSLSKKGTTDIERLGHFLTEKKIEIGRILHSSKHRAEQTAAILASNLSSSKKIEFHQGLEPLDPVSPIVDEINQQQHDIMLVGHMPFMGKLIGKLALLNEDSSIVAFIPGTMACLERTDEGKWLINWIRRP</sequence>
<protein>
    <submittedName>
        <fullName evidence="1">Phosphohistidine phosphatase SixA</fullName>
    </submittedName>
</protein>
<reference evidence="1" key="1">
    <citation type="submission" date="2017-12" db="EMBL/GenBank/DDBJ databases">
        <title>FDA dAtabase for Regulatory Grade micrObial Sequences (FDA-ARGOS): Supporting development and validation of Infectious Disease Dx tests.</title>
        <authorList>
            <person name="Kerrigan L."/>
            <person name="Tallon L.J."/>
            <person name="Sadzewicz L."/>
            <person name="Sengamalay N."/>
            <person name="Ott S."/>
            <person name="Godinez A."/>
            <person name="Nagaraj S."/>
            <person name="Vavikolanu K."/>
            <person name="Vyas G."/>
            <person name="Nadendla S."/>
            <person name="Aluvathingal J."/>
            <person name="Sichtig H."/>
        </authorList>
    </citation>
    <scope>NUCLEOTIDE SEQUENCE [LARGE SCALE GENOMIC DNA]</scope>
    <source>
        <strain evidence="1">FDAARGOS_200</strain>
    </source>
</reference>
<dbReference type="Pfam" id="PF00300">
    <property type="entry name" value="His_Phos_1"/>
    <property type="match status" value="1"/>
</dbReference>
<accession>A0AAX0WQX4</accession>
<evidence type="ECO:0000313" key="1">
    <source>
        <dbReference type="EMBL" id="PNL61073.1"/>
    </source>
</evidence>
<dbReference type="Gene3D" id="3.40.50.1240">
    <property type="entry name" value="Phosphoglycerate mutase-like"/>
    <property type="match status" value="1"/>
</dbReference>
<dbReference type="EMBL" id="NBTX02000004">
    <property type="protein sequence ID" value="PNL61073.1"/>
    <property type="molecule type" value="Genomic_DNA"/>
</dbReference>
<dbReference type="InterPro" id="IPR029033">
    <property type="entry name" value="His_PPase_superfam"/>
</dbReference>
<dbReference type="InterPro" id="IPR013078">
    <property type="entry name" value="His_Pase_superF_clade-1"/>
</dbReference>
<name>A0AAX0WQX4_9GAMM</name>
<organism evidence="1 2">
    <name type="scientific">Legionella anisa</name>
    <dbReference type="NCBI Taxonomy" id="28082"/>
    <lineage>
        <taxon>Bacteria</taxon>
        <taxon>Pseudomonadati</taxon>
        <taxon>Pseudomonadota</taxon>
        <taxon>Gammaproteobacteria</taxon>
        <taxon>Legionellales</taxon>
        <taxon>Legionellaceae</taxon>
        <taxon>Legionella</taxon>
    </lineage>
</organism>
<gene>
    <name evidence="1" type="primary">sixA</name>
    <name evidence="1" type="ORF">A6J39_007525</name>
</gene>